<evidence type="ECO:0000313" key="3">
    <source>
        <dbReference type="WBParaSite" id="EVEC_0000080801-mRNA-1"/>
    </source>
</evidence>
<organism evidence="3">
    <name type="scientific">Enterobius vermicularis</name>
    <name type="common">Human pinworm</name>
    <dbReference type="NCBI Taxonomy" id="51028"/>
    <lineage>
        <taxon>Eukaryota</taxon>
        <taxon>Metazoa</taxon>
        <taxon>Ecdysozoa</taxon>
        <taxon>Nematoda</taxon>
        <taxon>Chromadorea</taxon>
        <taxon>Rhabditida</taxon>
        <taxon>Spirurina</taxon>
        <taxon>Oxyuridomorpha</taxon>
        <taxon>Oxyuroidea</taxon>
        <taxon>Oxyuridae</taxon>
        <taxon>Enterobius</taxon>
    </lineage>
</organism>
<accession>A0A0N4UTX8</accession>
<dbReference type="OrthoDB" id="5911014at2759"/>
<evidence type="ECO:0000313" key="2">
    <source>
        <dbReference type="Proteomes" id="UP000274131"/>
    </source>
</evidence>
<dbReference type="AlphaFoldDB" id="A0A0N4UTX8"/>
<dbReference type="Proteomes" id="UP000274131">
    <property type="component" value="Unassembled WGS sequence"/>
</dbReference>
<sequence length="72" mass="8530">FDNSCLSEWAVNSVHRDSSVSYLWNERGEWEKHYNHNQTALHPVKLSSCKNATERFKFCKYVIGTFKKYLLS</sequence>
<protein>
    <submittedName>
        <fullName evidence="3">C-type lectin domain-containing protein</fullName>
    </submittedName>
</protein>
<dbReference type="EMBL" id="UXUI01001175">
    <property type="protein sequence ID" value="VDD85400.1"/>
    <property type="molecule type" value="Genomic_DNA"/>
</dbReference>
<reference evidence="1 2" key="2">
    <citation type="submission" date="2018-10" db="EMBL/GenBank/DDBJ databases">
        <authorList>
            <consortium name="Pathogen Informatics"/>
        </authorList>
    </citation>
    <scope>NUCLEOTIDE SEQUENCE [LARGE SCALE GENOMIC DNA]</scope>
</reference>
<keyword evidence="2" id="KW-1185">Reference proteome</keyword>
<reference evidence="3" key="1">
    <citation type="submission" date="2017-02" db="UniProtKB">
        <authorList>
            <consortium name="WormBaseParasite"/>
        </authorList>
    </citation>
    <scope>IDENTIFICATION</scope>
</reference>
<evidence type="ECO:0000313" key="1">
    <source>
        <dbReference type="EMBL" id="VDD85400.1"/>
    </source>
</evidence>
<dbReference type="WBParaSite" id="EVEC_0000080801-mRNA-1">
    <property type="protein sequence ID" value="EVEC_0000080801-mRNA-1"/>
    <property type="gene ID" value="EVEC_0000080801"/>
</dbReference>
<gene>
    <name evidence="1" type="ORF">EVEC_LOCUS543</name>
</gene>
<proteinExistence type="predicted"/>
<name>A0A0N4UTX8_ENTVE</name>